<protein>
    <submittedName>
        <fullName evidence="2">Uncharacterized protein</fullName>
    </submittedName>
</protein>
<organism evidence="2 3">
    <name type="scientific">Eumeta variegata</name>
    <name type="common">Bagworm moth</name>
    <name type="synonym">Eumeta japonica</name>
    <dbReference type="NCBI Taxonomy" id="151549"/>
    <lineage>
        <taxon>Eukaryota</taxon>
        <taxon>Metazoa</taxon>
        <taxon>Ecdysozoa</taxon>
        <taxon>Arthropoda</taxon>
        <taxon>Hexapoda</taxon>
        <taxon>Insecta</taxon>
        <taxon>Pterygota</taxon>
        <taxon>Neoptera</taxon>
        <taxon>Endopterygota</taxon>
        <taxon>Lepidoptera</taxon>
        <taxon>Glossata</taxon>
        <taxon>Ditrysia</taxon>
        <taxon>Tineoidea</taxon>
        <taxon>Psychidae</taxon>
        <taxon>Oiketicinae</taxon>
        <taxon>Eumeta</taxon>
    </lineage>
</organism>
<gene>
    <name evidence="2" type="ORF">EVAR_89784_1</name>
</gene>
<comment type="caution">
    <text evidence="2">The sequence shown here is derived from an EMBL/GenBank/DDBJ whole genome shotgun (WGS) entry which is preliminary data.</text>
</comment>
<dbReference type="AlphaFoldDB" id="A0A4C1XCG7"/>
<sequence>MLNTRMENGRVWPASTVDMHRVRCAIELRWERPSPGVPTVRPPSACVSTRQHSRRRDRTRQTVTTPQLVTPLESNSEMSLTPLVTLSLSGSGTRK</sequence>
<dbReference type="EMBL" id="BGZK01000804">
    <property type="protein sequence ID" value="GBP61118.1"/>
    <property type="molecule type" value="Genomic_DNA"/>
</dbReference>
<feature type="compositionally biased region" description="Polar residues" evidence="1">
    <location>
        <begin position="66"/>
        <end position="76"/>
    </location>
</feature>
<feature type="region of interest" description="Disordered" evidence="1">
    <location>
        <begin position="33"/>
        <end position="76"/>
    </location>
</feature>
<name>A0A4C1XCG7_EUMVA</name>
<dbReference type="Proteomes" id="UP000299102">
    <property type="component" value="Unassembled WGS sequence"/>
</dbReference>
<evidence type="ECO:0000313" key="2">
    <source>
        <dbReference type="EMBL" id="GBP61118.1"/>
    </source>
</evidence>
<proteinExistence type="predicted"/>
<evidence type="ECO:0000313" key="3">
    <source>
        <dbReference type="Proteomes" id="UP000299102"/>
    </source>
</evidence>
<keyword evidence="3" id="KW-1185">Reference proteome</keyword>
<reference evidence="2 3" key="1">
    <citation type="journal article" date="2019" name="Commun. Biol.">
        <title>The bagworm genome reveals a unique fibroin gene that provides high tensile strength.</title>
        <authorList>
            <person name="Kono N."/>
            <person name="Nakamura H."/>
            <person name="Ohtoshi R."/>
            <person name="Tomita M."/>
            <person name="Numata K."/>
            <person name="Arakawa K."/>
        </authorList>
    </citation>
    <scope>NUCLEOTIDE SEQUENCE [LARGE SCALE GENOMIC DNA]</scope>
</reference>
<evidence type="ECO:0000256" key="1">
    <source>
        <dbReference type="SAM" id="MobiDB-lite"/>
    </source>
</evidence>
<accession>A0A4C1XCG7</accession>